<dbReference type="InterPro" id="IPR008183">
    <property type="entry name" value="Aldose_1/G6P_1-epimerase"/>
</dbReference>
<keyword evidence="2" id="KW-1185">Reference proteome</keyword>
<dbReference type="OrthoDB" id="9795355at2"/>
<dbReference type="RefSeq" id="WP_126813130.1">
    <property type="nucleotide sequence ID" value="NZ_NGKC01000004.1"/>
</dbReference>
<name>A0A430AY37_9ENTE</name>
<gene>
    <name evidence="1" type="ORF">CBF27_05315</name>
</gene>
<dbReference type="CDD" id="cd09024">
    <property type="entry name" value="Aldose_epim_lacX"/>
    <property type="match status" value="1"/>
</dbReference>
<sequence length="290" mass="32947">MSITIENEFLQASFHTVGAELYSLKHKKASVEYIWQGNPEFWGRHAPVLFPFVGRLKHDTYRYQGQTYPMSQHGFARDHEFTLTAHGASHATFSLTSSPETKAVYPFDFELLISYQLEEQTLTVTYEVRNLGEELYFSIGGHPAFNVPLVPNTEFTDYYIRFHPSKSRLTLPLSGPYVDFDNRTLAQTNTNINLNRRLFENDAFILETVGKNSFSILSEKTSRSVALSYDNMPYVGIWSPYPKEAPFVCIEPWCGVADTVDASGNIEEKLGINHLIAGQHFTCSYAITVN</sequence>
<dbReference type="SUPFAM" id="SSF74650">
    <property type="entry name" value="Galactose mutarotase-like"/>
    <property type="match status" value="1"/>
</dbReference>
<dbReference type="EMBL" id="NGKC01000004">
    <property type="protein sequence ID" value="RSU12958.1"/>
    <property type="molecule type" value="Genomic_DNA"/>
</dbReference>
<dbReference type="PANTHER" id="PTHR11122">
    <property type="entry name" value="APOSPORY-ASSOCIATED PROTEIN C-RELATED"/>
    <property type="match status" value="1"/>
</dbReference>
<dbReference type="InterPro" id="IPR011013">
    <property type="entry name" value="Gal_mutarotase_sf_dom"/>
</dbReference>
<dbReference type="InterPro" id="IPR037481">
    <property type="entry name" value="LacX"/>
</dbReference>
<organism evidence="1 2">
    <name type="scientific">Vagococcus acidifermentans</name>
    <dbReference type="NCBI Taxonomy" id="564710"/>
    <lineage>
        <taxon>Bacteria</taxon>
        <taxon>Bacillati</taxon>
        <taxon>Bacillota</taxon>
        <taxon>Bacilli</taxon>
        <taxon>Lactobacillales</taxon>
        <taxon>Enterococcaceae</taxon>
        <taxon>Vagococcus</taxon>
    </lineage>
</organism>
<evidence type="ECO:0000313" key="1">
    <source>
        <dbReference type="EMBL" id="RSU12958.1"/>
    </source>
</evidence>
<dbReference type="InterPro" id="IPR014718">
    <property type="entry name" value="GH-type_carb-bd"/>
</dbReference>
<evidence type="ECO:0000313" key="2">
    <source>
        <dbReference type="Proteomes" id="UP000286773"/>
    </source>
</evidence>
<dbReference type="Proteomes" id="UP000286773">
    <property type="component" value="Unassembled WGS sequence"/>
</dbReference>
<proteinExistence type="predicted"/>
<dbReference type="Pfam" id="PF01263">
    <property type="entry name" value="Aldose_epim"/>
    <property type="match status" value="1"/>
</dbReference>
<comment type="caution">
    <text evidence="1">The sequence shown here is derived from an EMBL/GenBank/DDBJ whole genome shotgun (WGS) entry which is preliminary data.</text>
</comment>
<dbReference type="PANTHER" id="PTHR11122:SF13">
    <property type="entry name" value="GLUCOSE-6-PHOSPHATE 1-EPIMERASE"/>
    <property type="match status" value="1"/>
</dbReference>
<accession>A0A430AY37</accession>
<protein>
    <submittedName>
        <fullName evidence="1">Aldose epimerase</fullName>
    </submittedName>
</protein>
<reference evidence="1 2" key="1">
    <citation type="submission" date="2017-05" db="EMBL/GenBank/DDBJ databases">
        <title>Vagococcus spp. assemblies.</title>
        <authorList>
            <person name="Gulvik C.A."/>
        </authorList>
    </citation>
    <scope>NUCLEOTIDE SEQUENCE [LARGE SCALE GENOMIC DNA]</scope>
    <source>
        <strain evidence="1 2">LMG 24798</strain>
    </source>
</reference>
<dbReference type="GO" id="GO:0005975">
    <property type="term" value="P:carbohydrate metabolic process"/>
    <property type="evidence" value="ECO:0007669"/>
    <property type="project" value="InterPro"/>
</dbReference>
<dbReference type="GO" id="GO:0016853">
    <property type="term" value="F:isomerase activity"/>
    <property type="evidence" value="ECO:0007669"/>
    <property type="project" value="InterPro"/>
</dbReference>
<dbReference type="AlphaFoldDB" id="A0A430AY37"/>
<dbReference type="Gene3D" id="2.70.98.10">
    <property type="match status" value="1"/>
</dbReference>
<dbReference type="GO" id="GO:0030246">
    <property type="term" value="F:carbohydrate binding"/>
    <property type="evidence" value="ECO:0007669"/>
    <property type="project" value="InterPro"/>
</dbReference>